<dbReference type="OrthoDB" id="1491455at2"/>
<dbReference type="Proteomes" id="UP000316008">
    <property type="component" value="Unassembled WGS sequence"/>
</dbReference>
<accession>A0A556N381</accession>
<comment type="caution">
    <text evidence="1">The sequence shown here is derived from an EMBL/GenBank/DDBJ whole genome shotgun (WGS) entry which is preliminary data.</text>
</comment>
<sequence length="293" mass="34588">MNISYRIQSELSEDQIEADVASYLGYITPFWSRRFQLNAVDEQLTGADKLFKNFKPIYLQFKVSEGLKNLPRGFQLLSPNRDLQSIRVFRRREELSRNPTLYFRLRNKAKTANDFQHNILLSLHNPPIQYALYVAPLSLTIEEYNKSLKQSFLERLFIIDPFDYRPIGITSSIRKRYLGLNPFLRGHISIPPHEVITTSNHYYSYSKSGSDLAWHSGESLKGDFRLSSQLEKIFYESYEFGDGFNMEKYSMFIKENFKEFNKDQPYEQTIYDFANFLKTEYDIKLLFLNTNGK</sequence>
<dbReference type="EMBL" id="VLPL01000002">
    <property type="protein sequence ID" value="TSJ46642.1"/>
    <property type="molecule type" value="Genomic_DNA"/>
</dbReference>
<reference evidence="1 2" key="1">
    <citation type="submission" date="2019-07" db="EMBL/GenBank/DDBJ databases">
        <authorList>
            <person name="Huq M.A."/>
        </authorList>
    </citation>
    <scope>NUCLEOTIDE SEQUENCE [LARGE SCALE GENOMIC DNA]</scope>
    <source>
        <strain evidence="1 2">MAH-3</strain>
    </source>
</reference>
<evidence type="ECO:0000313" key="1">
    <source>
        <dbReference type="EMBL" id="TSJ46642.1"/>
    </source>
</evidence>
<protein>
    <submittedName>
        <fullName evidence="1">Uncharacterized protein</fullName>
    </submittedName>
</protein>
<dbReference type="AlphaFoldDB" id="A0A556N381"/>
<dbReference type="RefSeq" id="WP_144332179.1">
    <property type="nucleotide sequence ID" value="NZ_VLPL01000002.1"/>
</dbReference>
<proteinExistence type="predicted"/>
<keyword evidence="2" id="KW-1185">Reference proteome</keyword>
<organism evidence="1 2">
    <name type="scientific">Fluviicola chungangensis</name>
    <dbReference type="NCBI Taxonomy" id="2597671"/>
    <lineage>
        <taxon>Bacteria</taxon>
        <taxon>Pseudomonadati</taxon>
        <taxon>Bacteroidota</taxon>
        <taxon>Flavobacteriia</taxon>
        <taxon>Flavobacteriales</taxon>
        <taxon>Crocinitomicaceae</taxon>
        <taxon>Fluviicola</taxon>
    </lineage>
</organism>
<evidence type="ECO:0000313" key="2">
    <source>
        <dbReference type="Proteomes" id="UP000316008"/>
    </source>
</evidence>
<gene>
    <name evidence="1" type="ORF">FO442_05645</name>
</gene>
<name>A0A556N381_9FLAO</name>